<dbReference type="EnsemblMetazoa" id="XM_029492256.1">
    <property type="protein sequence ID" value="XP_029348116.1"/>
    <property type="gene ID" value="LOC115034799"/>
</dbReference>
<protein>
    <recommendedName>
        <fullName evidence="6">BED-type domain-containing protein</fullName>
    </recommendedName>
</protein>
<dbReference type="OrthoDB" id="6599767at2759"/>
<evidence type="ECO:0000256" key="3">
    <source>
        <dbReference type="ARBA" id="ARBA00022833"/>
    </source>
</evidence>
<sequence length="166" mass="19095">MSIPKKNSSIVWKHFRRDPNTPDEATCSICNNKYKRSNGTTNLLDHLKRKHFTVLCRDELQHTETEHIEEDRNQPGTSGERQSTGVFSPCNNPVMAVTSVVEPVLKRQKQLLLSNSLQVYSLSNWFGMQLFIKRTSQSKHTILKLTLSATDFVCYISNMLKKLKIQ</sequence>
<organism evidence="7 8">
    <name type="scientific">Acyrthosiphon pisum</name>
    <name type="common">Pea aphid</name>
    <dbReference type="NCBI Taxonomy" id="7029"/>
    <lineage>
        <taxon>Eukaryota</taxon>
        <taxon>Metazoa</taxon>
        <taxon>Ecdysozoa</taxon>
        <taxon>Arthropoda</taxon>
        <taxon>Hexapoda</taxon>
        <taxon>Insecta</taxon>
        <taxon>Pterygota</taxon>
        <taxon>Neoptera</taxon>
        <taxon>Paraneoptera</taxon>
        <taxon>Hemiptera</taxon>
        <taxon>Sternorrhyncha</taxon>
        <taxon>Aphidomorpha</taxon>
        <taxon>Aphidoidea</taxon>
        <taxon>Aphididae</taxon>
        <taxon>Macrosiphini</taxon>
        <taxon>Acyrthosiphon</taxon>
    </lineage>
</organism>
<dbReference type="GO" id="GO:0008270">
    <property type="term" value="F:zinc ion binding"/>
    <property type="evidence" value="ECO:0007669"/>
    <property type="project" value="UniProtKB-KW"/>
</dbReference>
<feature type="domain" description="BED-type" evidence="6">
    <location>
        <begin position="6"/>
        <end position="51"/>
    </location>
</feature>
<keyword evidence="8" id="KW-1185">Reference proteome</keyword>
<accession>A0A8R2NTP3</accession>
<dbReference type="Pfam" id="PF02892">
    <property type="entry name" value="zf-BED"/>
    <property type="match status" value="1"/>
</dbReference>
<keyword evidence="2 4" id="KW-0863">Zinc-finger</keyword>
<dbReference type="InterPro" id="IPR003656">
    <property type="entry name" value="Znf_BED"/>
</dbReference>
<dbReference type="Proteomes" id="UP000007819">
    <property type="component" value="Unassembled WGS sequence"/>
</dbReference>
<dbReference type="GO" id="GO:0003677">
    <property type="term" value="F:DNA binding"/>
    <property type="evidence" value="ECO:0007669"/>
    <property type="project" value="InterPro"/>
</dbReference>
<dbReference type="InterPro" id="IPR036236">
    <property type="entry name" value="Znf_C2H2_sf"/>
</dbReference>
<feature type="region of interest" description="Disordered" evidence="5">
    <location>
        <begin position="64"/>
        <end position="87"/>
    </location>
</feature>
<reference evidence="7" key="2">
    <citation type="submission" date="2022-06" db="UniProtKB">
        <authorList>
            <consortium name="EnsemblMetazoa"/>
        </authorList>
    </citation>
    <scope>IDENTIFICATION</scope>
</reference>
<dbReference type="GeneID" id="115034799"/>
<evidence type="ECO:0000259" key="6">
    <source>
        <dbReference type="PROSITE" id="PS50808"/>
    </source>
</evidence>
<dbReference type="PROSITE" id="PS50808">
    <property type="entry name" value="ZF_BED"/>
    <property type="match status" value="1"/>
</dbReference>
<dbReference type="AlphaFoldDB" id="A0A8R2NTP3"/>
<evidence type="ECO:0000313" key="8">
    <source>
        <dbReference type="Proteomes" id="UP000007819"/>
    </source>
</evidence>
<name>A0A8R2NTP3_ACYPI</name>
<evidence type="ECO:0000256" key="5">
    <source>
        <dbReference type="SAM" id="MobiDB-lite"/>
    </source>
</evidence>
<dbReference type="SUPFAM" id="SSF57667">
    <property type="entry name" value="beta-beta-alpha zinc fingers"/>
    <property type="match status" value="1"/>
</dbReference>
<dbReference type="SMART" id="SM00614">
    <property type="entry name" value="ZnF_BED"/>
    <property type="match status" value="1"/>
</dbReference>
<evidence type="ECO:0000256" key="1">
    <source>
        <dbReference type="ARBA" id="ARBA00022723"/>
    </source>
</evidence>
<keyword evidence="1" id="KW-0479">Metal-binding</keyword>
<dbReference type="KEGG" id="api:115034799"/>
<dbReference type="RefSeq" id="XP_029348116.1">
    <property type="nucleotide sequence ID" value="XM_029492256.1"/>
</dbReference>
<keyword evidence="3" id="KW-0862">Zinc</keyword>
<feature type="compositionally biased region" description="Basic and acidic residues" evidence="5">
    <location>
        <begin position="64"/>
        <end position="73"/>
    </location>
</feature>
<feature type="compositionally biased region" description="Polar residues" evidence="5">
    <location>
        <begin position="74"/>
        <end position="87"/>
    </location>
</feature>
<evidence type="ECO:0000256" key="4">
    <source>
        <dbReference type="PROSITE-ProRule" id="PRU00027"/>
    </source>
</evidence>
<evidence type="ECO:0000256" key="2">
    <source>
        <dbReference type="ARBA" id="ARBA00022771"/>
    </source>
</evidence>
<reference evidence="8" key="1">
    <citation type="submission" date="2010-06" db="EMBL/GenBank/DDBJ databases">
        <authorList>
            <person name="Jiang H."/>
            <person name="Abraham K."/>
            <person name="Ali S."/>
            <person name="Alsbrooks S.L."/>
            <person name="Anim B.N."/>
            <person name="Anosike U.S."/>
            <person name="Attaway T."/>
            <person name="Bandaranaike D.P."/>
            <person name="Battles P.K."/>
            <person name="Bell S.N."/>
            <person name="Bell A.V."/>
            <person name="Beltran B."/>
            <person name="Bickham C."/>
            <person name="Bustamante Y."/>
            <person name="Caleb T."/>
            <person name="Canada A."/>
            <person name="Cardenas V."/>
            <person name="Carter K."/>
            <person name="Chacko J."/>
            <person name="Chandrabose M.N."/>
            <person name="Chavez D."/>
            <person name="Chavez A."/>
            <person name="Chen L."/>
            <person name="Chu H.-S."/>
            <person name="Claassen K.J."/>
            <person name="Cockrell R."/>
            <person name="Collins M."/>
            <person name="Cooper J.A."/>
            <person name="Cree A."/>
            <person name="Curry S.M."/>
            <person name="Da Y."/>
            <person name="Dao M.D."/>
            <person name="Das B."/>
            <person name="Davila M.-L."/>
            <person name="Davy-Carroll L."/>
            <person name="Denson S."/>
            <person name="Dinh H."/>
            <person name="Ebong V.E."/>
            <person name="Edwards J.R."/>
            <person name="Egan A."/>
            <person name="El-Daye J."/>
            <person name="Escobedo L."/>
            <person name="Fernandez S."/>
            <person name="Fernando P.R."/>
            <person name="Flagg N."/>
            <person name="Forbes L.D."/>
            <person name="Fowler R.G."/>
            <person name="Fu Q."/>
            <person name="Gabisi R.A."/>
            <person name="Ganer J."/>
            <person name="Garbino Pronczuk A."/>
            <person name="Garcia R.M."/>
            <person name="Garner T."/>
            <person name="Garrett T.E."/>
            <person name="Gonzalez D.A."/>
            <person name="Hamid H."/>
            <person name="Hawkins E.S."/>
            <person name="Hirani K."/>
            <person name="Hogues M.E."/>
            <person name="Hollins B."/>
            <person name="Hsiao C.-H."/>
            <person name="Jabil R."/>
            <person name="James M.L."/>
            <person name="Jhangiani S.N."/>
            <person name="Johnson B."/>
            <person name="Johnson Q."/>
            <person name="Joshi V."/>
            <person name="Kalu J.B."/>
            <person name="Kam C."/>
            <person name="Kashfia A."/>
            <person name="Keebler J."/>
            <person name="Kisamo H."/>
            <person name="Kovar C.L."/>
            <person name="Lago L.A."/>
            <person name="Lai C.-Y."/>
            <person name="Laidlaw J."/>
            <person name="Lara F."/>
            <person name="Le T.-K."/>
            <person name="Lee S.L."/>
            <person name="Legall F.H."/>
            <person name="Lemon S.J."/>
            <person name="Lewis L.R."/>
            <person name="Li B."/>
            <person name="Liu Y."/>
            <person name="Liu Y.-S."/>
            <person name="Lopez J."/>
            <person name="Lozado R.J."/>
            <person name="Lu J."/>
            <person name="Madu R.C."/>
            <person name="Maheshwari M."/>
            <person name="Maheshwari R."/>
            <person name="Malloy K."/>
            <person name="Martinez E."/>
            <person name="Mathew T."/>
            <person name="Mercado I.C."/>
            <person name="Mercado C."/>
            <person name="Meyer B."/>
            <person name="Montgomery K."/>
            <person name="Morgan M.B."/>
            <person name="Munidasa M."/>
            <person name="Nazareth L.V."/>
            <person name="Nelson J."/>
            <person name="Ng B.M."/>
            <person name="Nguyen N.B."/>
            <person name="Nguyen P.Q."/>
            <person name="Nguyen T."/>
            <person name="Obregon M."/>
            <person name="Okwuonu G.O."/>
            <person name="Onwere C.G."/>
            <person name="Orozco G."/>
            <person name="Parra A."/>
            <person name="Patel S."/>
            <person name="Patil S."/>
            <person name="Perez A."/>
            <person name="Perez Y."/>
            <person name="Pham C."/>
            <person name="Primus E.L."/>
            <person name="Pu L.-L."/>
            <person name="Puazo M."/>
            <person name="Qin X."/>
            <person name="Quiroz J.B."/>
            <person name="Reese J."/>
            <person name="Richards S."/>
            <person name="Rives C.M."/>
            <person name="Robberts R."/>
            <person name="Ruiz S.J."/>
            <person name="Ruiz M.J."/>
            <person name="Santibanez J."/>
            <person name="Schneider B.W."/>
            <person name="Sisson I."/>
            <person name="Smith M."/>
            <person name="Sodergren E."/>
            <person name="Song X.-Z."/>
            <person name="Song B.B."/>
            <person name="Summersgill H."/>
            <person name="Thelus R."/>
            <person name="Thornton R.D."/>
            <person name="Trejos Z.Y."/>
            <person name="Usmani K."/>
            <person name="Vattathil S."/>
            <person name="Villasana D."/>
            <person name="Walker D.L."/>
            <person name="Wang S."/>
            <person name="Wang K."/>
            <person name="White C.S."/>
            <person name="Williams A.C."/>
            <person name="Williamson J."/>
            <person name="Wilson K."/>
            <person name="Woghiren I.O."/>
            <person name="Woodworth J.R."/>
            <person name="Worley K.C."/>
            <person name="Wright R.A."/>
            <person name="Wu W."/>
            <person name="Young L."/>
            <person name="Zhang L."/>
            <person name="Zhang J."/>
            <person name="Zhu Y."/>
            <person name="Muzny D.M."/>
            <person name="Weinstock G."/>
            <person name="Gibbs R.A."/>
        </authorList>
    </citation>
    <scope>NUCLEOTIDE SEQUENCE [LARGE SCALE GENOMIC DNA]</scope>
    <source>
        <strain evidence="8">LSR1</strain>
    </source>
</reference>
<proteinExistence type="predicted"/>
<evidence type="ECO:0000313" key="7">
    <source>
        <dbReference type="EnsemblMetazoa" id="XP_029348116.1"/>
    </source>
</evidence>